<organism evidence="1 2">
    <name type="scientific">Portunus trituberculatus</name>
    <name type="common">Swimming crab</name>
    <name type="synonym">Neptunus trituberculatus</name>
    <dbReference type="NCBI Taxonomy" id="210409"/>
    <lineage>
        <taxon>Eukaryota</taxon>
        <taxon>Metazoa</taxon>
        <taxon>Ecdysozoa</taxon>
        <taxon>Arthropoda</taxon>
        <taxon>Crustacea</taxon>
        <taxon>Multicrustacea</taxon>
        <taxon>Malacostraca</taxon>
        <taxon>Eumalacostraca</taxon>
        <taxon>Eucarida</taxon>
        <taxon>Decapoda</taxon>
        <taxon>Pleocyemata</taxon>
        <taxon>Brachyura</taxon>
        <taxon>Eubrachyura</taxon>
        <taxon>Portunoidea</taxon>
        <taxon>Portunidae</taxon>
        <taxon>Portuninae</taxon>
        <taxon>Portunus</taxon>
    </lineage>
</organism>
<evidence type="ECO:0000313" key="2">
    <source>
        <dbReference type="Proteomes" id="UP000324222"/>
    </source>
</evidence>
<evidence type="ECO:0000313" key="1">
    <source>
        <dbReference type="EMBL" id="MPC93533.1"/>
    </source>
</evidence>
<keyword evidence="2" id="KW-1185">Reference proteome</keyword>
<sequence length="138" mass="15490">MWFPAVTVAAMAEGTQTGRNGRPYSSGEKAMALRVPDFFRNEVFTTKTETELEIIASKATGVSVRSLARFKKEMKEGDLHSPPKRNRGSPVLDSVDSFDEACIRRIILAFYENPYFKKHLDKNKGSPSKFLGFPNITL</sequence>
<comment type="caution">
    <text evidence="1">The sequence shown here is derived from an EMBL/GenBank/DDBJ whole genome shotgun (WGS) entry which is preliminary data.</text>
</comment>
<protein>
    <submittedName>
        <fullName evidence="1">Uncharacterized protein</fullName>
    </submittedName>
</protein>
<dbReference type="AlphaFoldDB" id="A0A5B7JGM9"/>
<proteinExistence type="predicted"/>
<name>A0A5B7JGM9_PORTR</name>
<dbReference type="Proteomes" id="UP000324222">
    <property type="component" value="Unassembled WGS sequence"/>
</dbReference>
<accession>A0A5B7JGM9</accession>
<dbReference type="EMBL" id="VSRR010095165">
    <property type="protein sequence ID" value="MPC93533.1"/>
    <property type="molecule type" value="Genomic_DNA"/>
</dbReference>
<dbReference type="OrthoDB" id="6348969at2759"/>
<reference evidence="1 2" key="1">
    <citation type="submission" date="2019-05" db="EMBL/GenBank/DDBJ databases">
        <title>Another draft genome of Portunus trituberculatus and its Hox gene families provides insights of decapod evolution.</title>
        <authorList>
            <person name="Jeong J.-H."/>
            <person name="Song I."/>
            <person name="Kim S."/>
            <person name="Choi T."/>
            <person name="Kim D."/>
            <person name="Ryu S."/>
            <person name="Kim W."/>
        </authorList>
    </citation>
    <scope>NUCLEOTIDE SEQUENCE [LARGE SCALE GENOMIC DNA]</scope>
    <source>
        <tissue evidence="1">Muscle</tissue>
    </source>
</reference>
<gene>
    <name evidence="1" type="ORF">E2C01_088666</name>
</gene>